<dbReference type="Proteomes" id="UP001165986">
    <property type="component" value="Unassembled WGS sequence"/>
</dbReference>
<dbReference type="Gene3D" id="3.30.470.20">
    <property type="entry name" value="ATP-grasp fold, B domain"/>
    <property type="match status" value="1"/>
</dbReference>
<dbReference type="GO" id="GO:0016874">
    <property type="term" value="F:ligase activity"/>
    <property type="evidence" value="ECO:0007669"/>
    <property type="project" value="UniProtKB-KW"/>
</dbReference>
<evidence type="ECO:0000256" key="3">
    <source>
        <dbReference type="ARBA" id="ARBA00022840"/>
    </source>
</evidence>
<proteinExistence type="predicted"/>
<evidence type="ECO:0000259" key="5">
    <source>
        <dbReference type="PROSITE" id="PS50975"/>
    </source>
</evidence>
<gene>
    <name evidence="6" type="ORF">FNW02_21230</name>
</gene>
<keyword evidence="1" id="KW-0436">Ligase</keyword>
<protein>
    <submittedName>
        <fullName evidence="6">ATP-grasp domain-containing protein</fullName>
    </submittedName>
</protein>
<evidence type="ECO:0000256" key="2">
    <source>
        <dbReference type="ARBA" id="ARBA00022741"/>
    </source>
</evidence>
<dbReference type="InterPro" id="IPR013815">
    <property type="entry name" value="ATP_grasp_subdomain_1"/>
</dbReference>
<dbReference type="Gene3D" id="3.40.50.20">
    <property type="match status" value="1"/>
</dbReference>
<dbReference type="AlphaFoldDB" id="A0AA40T0C9"/>
<dbReference type="GO" id="GO:0005524">
    <property type="term" value="F:ATP binding"/>
    <property type="evidence" value="ECO:0007669"/>
    <property type="project" value="UniProtKB-UniRule"/>
</dbReference>
<keyword evidence="2 4" id="KW-0547">Nucleotide-binding</keyword>
<dbReference type="GO" id="GO:0046872">
    <property type="term" value="F:metal ion binding"/>
    <property type="evidence" value="ECO:0007669"/>
    <property type="project" value="InterPro"/>
</dbReference>
<dbReference type="InterPro" id="IPR003806">
    <property type="entry name" value="ATP-grasp_PylC-type"/>
</dbReference>
<reference evidence="6" key="1">
    <citation type="submission" date="2019-07" db="EMBL/GenBank/DDBJ databases">
        <title>Toxilogical consequences of a new and cryptic species of cyanobacteria (Komarekiella delphini-convector) recovered from the epidermis of a bottlenose dolphin and 1500 ft. in the air.</title>
        <authorList>
            <person name="Brown A.O."/>
            <person name="Dvorak P."/>
            <person name="Villanueva C.D."/>
            <person name="Foss A.J."/>
            <person name="Garvey A.D."/>
            <person name="Gibson Q.A."/>
            <person name="Johansen J.R."/>
            <person name="Casamatta D.A."/>
        </authorList>
    </citation>
    <scope>NUCLEOTIDE SEQUENCE</scope>
    <source>
        <strain evidence="6">SJRDD-AB1</strain>
    </source>
</reference>
<keyword evidence="7" id="KW-1185">Reference proteome</keyword>
<evidence type="ECO:0000313" key="7">
    <source>
        <dbReference type="Proteomes" id="UP001165986"/>
    </source>
</evidence>
<feature type="domain" description="ATP-grasp" evidence="5">
    <location>
        <begin position="134"/>
        <end position="312"/>
    </location>
</feature>
<dbReference type="RefSeq" id="WP_191759492.1">
    <property type="nucleotide sequence ID" value="NZ_VJXY01000025.1"/>
</dbReference>
<dbReference type="PANTHER" id="PTHR43585:SF2">
    <property type="entry name" value="ATP-GRASP ENZYME FSQD"/>
    <property type="match status" value="1"/>
</dbReference>
<dbReference type="InterPro" id="IPR011761">
    <property type="entry name" value="ATP-grasp"/>
</dbReference>
<accession>A0AA40T0C9</accession>
<evidence type="ECO:0000256" key="1">
    <source>
        <dbReference type="ARBA" id="ARBA00022598"/>
    </source>
</evidence>
<evidence type="ECO:0000313" key="6">
    <source>
        <dbReference type="EMBL" id="MBD6618277.1"/>
    </source>
</evidence>
<dbReference type="PROSITE" id="PS50975">
    <property type="entry name" value="ATP_GRASP"/>
    <property type="match status" value="1"/>
</dbReference>
<keyword evidence="3 4" id="KW-0067">ATP-binding</keyword>
<evidence type="ECO:0000256" key="4">
    <source>
        <dbReference type="PROSITE-ProRule" id="PRU00409"/>
    </source>
</evidence>
<dbReference type="SUPFAM" id="SSF56059">
    <property type="entry name" value="Glutathione synthetase ATP-binding domain-like"/>
    <property type="match status" value="1"/>
</dbReference>
<dbReference type="Gene3D" id="3.30.1490.20">
    <property type="entry name" value="ATP-grasp fold, A domain"/>
    <property type="match status" value="1"/>
</dbReference>
<name>A0AA40T0C9_9NOST</name>
<organism evidence="6 7">
    <name type="scientific">Komarekiella delphini-convector SJRDD-AB1</name>
    <dbReference type="NCBI Taxonomy" id="2593771"/>
    <lineage>
        <taxon>Bacteria</taxon>
        <taxon>Bacillati</taxon>
        <taxon>Cyanobacteriota</taxon>
        <taxon>Cyanophyceae</taxon>
        <taxon>Nostocales</taxon>
        <taxon>Nostocaceae</taxon>
        <taxon>Komarekiella</taxon>
        <taxon>Komarekiella delphini-convector</taxon>
    </lineage>
</organism>
<dbReference type="PANTHER" id="PTHR43585">
    <property type="entry name" value="FUMIPYRROLE BIOSYNTHESIS PROTEIN C"/>
    <property type="match status" value="1"/>
</dbReference>
<comment type="caution">
    <text evidence="6">The sequence shown here is derived from an EMBL/GenBank/DDBJ whole genome shotgun (WGS) entry which is preliminary data.</text>
</comment>
<dbReference type="Pfam" id="PF02655">
    <property type="entry name" value="ATP-grasp_3"/>
    <property type="match status" value="1"/>
</dbReference>
<sequence length="384" mass="43856">MKTKQISVLIPDQSNNPLAYYVVRCLKEGKQEFNINMIVASDQVSNNDSWSVFYNKTNFIDNLLFSKYEMNSPGYLNEVIQIIENAEIEIVIPASEAGFKFVSKHRDKLSKFCKVAALPSYDALDTAFDKWKFSLALKQNNIPIPETVLLNSIEDASAFKYPVIIKPTNGSGGKNIQKFDAFSEEGFQSVIDNKSEVYIVQEYIDGYDIDCNVLCLEGQVIAYTIQQPLGVEGGFSPKIDKLKFVHNSSVIDIVSRTMKALKWSGVAHLDLRFDSKNGNFKVIEINPRFWQSLMGSLSVGVNFPYLLYLLTNEISFDTVSYQEKYYAKLPRFVKDAFNGTLEYDLSDTNIKYLLSDFNSVFQFSIHDFFRNKLYNKKKKFAKSI</sequence>
<dbReference type="EMBL" id="VJXY01000025">
    <property type="protein sequence ID" value="MBD6618277.1"/>
    <property type="molecule type" value="Genomic_DNA"/>
</dbReference>
<dbReference type="InterPro" id="IPR052032">
    <property type="entry name" value="ATP-dep_AA_Ligase"/>
</dbReference>